<evidence type="ECO:0000313" key="3">
    <source>
        <dbReference type="Proteomes" id="UP000054686"/>
    </source>
</evidence>
<comment type="similarity">
    <text evidence="1">Belongs to the RNA polymerase-binding protein RbpA family.</text>
</comment>
<protein>
    <recommendedName>
        <fullName evidence="1">RNA polymerase-binding protein RbpA</fullName>
    </recommendedName>
</protein>
<comment type="function">
    <text evidence="1">Binds to RNA polymerase (RNAP), stimulating transcription from principal, but not alternative sigma factor promoters.</text>
</comment>
<dbReference type="EMBL" id="LLVT01000003">
    <property type="protein sequence ID" value="KSW10405.1"/>
    <property type="molecule type" value="Genomic_DNA"/>
</dbReference>
<keyword evidence="1" id="KW-0862">Zinc</keyword>
<dbReference type="InterPro" id="IPR025182">
    <property type="entry name" value="RNApol-bd_RbpA"/>
</dbReference>
<dbReference type="GO" id="GO:0045893">
    <property type="term" value="P:positive regulation of DNA-templated transcription"/>
    <property type="evidence" value="ECO:0007669"/>
    <property type="project" value="UniProtKB-UniRule"/>
</dbReference>
<feature type="binding site" evidence="1">
    <location>
        <position position="58"/>
    </location>
    <ligand>
        <name>Zn(2+)</name>
        <dbReference type="ChEBI" id="CHEBI:29105"/>
    </ligand>
</feature>
<organism evidence="2 3">
    <name type="scientific">Schaalia odontolytica</name>
    <dbReference type="NCBI Taxonomy" id="1660"/>
    <lineage>
        <taxon>Bacteria</taxon>
        <taxon>Bacillati</taxon>
        <taxon>Actinomycetota</taxon>
        <taxon>Actinomycetes</taxon>
        <taxon>Actinomycetales</taxon>
        <taxon>Actinomycetaceae</taxon>
        <taxon>Schaalia</taxon>
    </lineage>
</organism>
<keyword evidence="1" id="KW-0805">Transcription regulation</keyword>
<accession>A0A0V8RQM9</accession>
<name>A0A0V8RQM9_9ACTO</name>
<dbReference type="HAMAP" id="MF_01483">
    <property type="entry name" value="RbpA"/>
    <property type="match status" value="1"/>
</dbReference>
<dbReference type="OrthoDB" id="3618415at2"/>
<keyword evidence="1" id="KW-0804">Transcription</keyword>
<feature type="binding site" evidence="1">
    <location>
        <position position="34"/>
    </location>
    <ligand>
        <name>Zn(2+)</name>
        <dbReference type="ChEBI" id="CHEBI:29105"/>
    </ligand>
</feature>
<dbReference type="Gene3D" id="2.20.28.270">
    <property type="entry name" value="RNA polymerase-binding protein A"/>
    <property type="match status" value="1"/>
</dbReference>
<evidence type="ECO:0000256" key="1">
    <source>
        <dbReference type="HAMAP-Rule" id="MF_01483"/>
    </source>
</evidence>
<dbReference type="AlphaFoldDB" id="A0A0V8RQM9"/>
<feature type="binding site" evidence="1">
    <location>
        <position position="56"/>
    </location>
    <ligand>
        <name>Zn(2+)</name>
        <dbReference type="ChEBI" id="CHEBI:29105"/>
    </ligand>
</feature>
<comment type="subunit">
    <text evidence="1">Forms a complex with the RNAP catalytic core and with free principal sigma factors.</text>
</comment>
<dbReference type="Pfam" id="PF13397">
    <property type="entry name" value="RbpA"/>
    <property type="match status" value="1"/>
</dbReference>
<keyword evidence="1" id="KW-0479">Metal-binding</keyword>
<reference evidence="2 3" key="1">
    <citation type="submission" date="2015-10" db="EMBL/GenBank/DDBJ databases">
        <title>Draft Genome of Actinomyces odontolyticus subsp. actinosynbacter strain XH001.</title>
        <authorList>
            <person name="Mclean J.S."/>
            <person name="He X."/>
        </authorList>
    </citation>
    <scope>NUCLEOTIDE SEQUENCE [LARGE SCALE GENOMIC DNA]</scope>
    <source>
        <strain evidence="2 3">XH001</strain>
    </source>
</reference>
<feature type="binding site" evidence="1">
    <location>
        <position position="38"/>
    </location>
    <ligand>
        <name>Zn(2+)</name>
        <dbReference type="ChEBI" id="CHEBI:29105"/>
    </ligand>
</feature>
<gene>
    <name evidence="1" type="primary">rbpA</name>
    <name evidence="2" type="ORF">APY09_07795</name>
</gene>
<dbReference type="GO" id="GO:0008270">
    <property type="term" value="F:zinc ion binding"/>
    <property type="evidence" value="ECO:0007669"/>
    <property type="project" value="UniProtKB-UniRule"/>
</dbReference>
<dbReference type="InterPro" id="IPR038638">
    <property type="entry name" value="RbpA_sf"/>
</dbReference>
<dbReference type="GO" id="GO:0001000">
    <property type="term" value="F:bacterial-type RNA polymerase core enzyme binding"/>
    <property type="evidence" value="ECO:0007669"/>
    <property type="project" value="UniProtKB-UniRule"/>
</dbReference>
<sequence length="121" mass="13686">MADRALRGMQIGAKSLESEDGVVFADRFIVRYACPNGHEFEVTLSSEATAPATWECKCGQAAELIGETVEDEENKPVKPQRTHWDMLLERRSIEELEVVLTEQLTAYREGRLRPEGSYRKG</sequence>
<proteinExistence type="inferred from homology"/>
<dbReference type="Proteomes" id="UP000054686">
    <property type="component" value="Unassembled WGS sequence"/>
</dbReference>
<dbReference type="RefSeq" id="WP_060567295.1">
    <property type="nucleotide sequence ID" value="NZ_CP040006.1"/>
</dbReference>
<comment type="caution">
    <text evidence="2">The sequence shown here is derived from an EMBL/GenBank/DDBJ whole genome shotgun (WGS) entry which is preliminary data.</text>
</comment>
<evidence type="ECO:0000313" key="2">
    <source>
        <dbReference type="EMBL" id="KSW10405.1"/>
    </source>
</evidence>
<comment type="cofactor">
    <cofactor evidence="1">
        <name>Zn(2+)</name>
        <dbReference type="ChEBI" id="CHEBI:29105"/>
    </cofactor>
    <text evidence="1">Bind 1 Zn(2+) per subunit.</text>
</comment>